<evidence type="ECO:0000313" key="1">
    <source>
        <dbReference type="EMBL" id="GBH22802.1"/>
    </source>
</evidence>
<protein>
    <submittedName>
        <fullName evidence="1">Uncharacterized protein</fullName>
    </submittedName>
</protein>
<dbReference type="AlphaFoldDB" id="A0A2V0RLT4"/>
<sequence length="296" mass="32889">MESHSVREIAYFSHGIVVVVSLTGPEADNTSTYNSEFVVFDLSNVPAEYLSDKQASRVAEMQLSDHVKISIFGSCKIEYNVSTVFATVPLARKPPGYSKICVTAKVLDDPSMVAKIAAEASSSMAPVDFAKMPTKRIIDLLDPDLDSVVSRRSCDELQAVLDANPTVPPPMPSPRLMTKVYKKTHVDPKFITYINERYRERYVSEKPVDFSNHLTRCSRHGGLVFTVDDVVKYVFVDTANANGMISILDKPKKSFTPLHEESDISQFSMGCRTVSDEAFKQLASRFTIVWLTSAKA</sequence>
<accession>A0A2V0RLT4</accession>
<reference evidence="1" key="1">
    <citation type="submission" date="2017-04" db="EMBL/GenBank/DDBJ databases">
        <title>Unveiling RNA virosphere associated with marine microorganisms.</title>
        <authorList>
            <person name="Urayama S."/>
            <person name="Takaki Y."/>
            <person name="Nishi S."/>
            <person name="Yoshida Y."/>
            <person name="Deguchi S."/>
            <person name="Takai K."/>
            <person name="Nunoura T."/>
        </authorList>
    </citation>
    <scope>NUCLEOTIDE SEQUENCE</scope>
</reference>
<organism evidence="1">
    <name type="scientific">viral metagenome</name>
    <dbReference type="NCBI Taxonomy" id="1070528"/>
    <lineage>
        <taxon>unclassified sequences</taxon>
        <taxon>metagenomes</taxon>
        <taxon>organismal metagenomes</taxon>
    </lineage>
</organism>
<name>A0A2V0RLT4_9ZZZZ</name>
<dbReference type="EMBL" id="BDQE01000098">
    <property type="protein sequence ID" value="GBH22802.1"/>
    <property type="molecule type" value="Genomic_RNA"/>
</dbReference>
<proteinExistence type="predicted"/>
<comment type="caution">
    <text evidence="1">The sequence shown here is derived from an EMBL/GenBank/DDBJ whole genome shotgun (WGS) entry which is preliminary data.</text>
</comment>